<proteinExistence type="predicted"/>
<gene>
    <name evidence="2" type="ORF">ASZ90_015014</name>
</gene>
<evidence type="ECO:0000313" key="2">
    <source>
        <dbReference type="EMBL" id="KUG15338.1"/>
    </source>
</evidence>
<comment type="caution">
    <text evidence="2">The sequence shown here is derived from an EMBL/GenBank/DDBJ whole genome shotgun (WGS) entry which is preliminary data.</text>
</comment>
<sequence>MGEMLMLTLVLILMAVFSATASNYLPPAREPSVTVLLPSGNPVALHHRGGDAIPLSEIRVIVNETALPRDDWVLYDYRGNVITARDGLFDLGGNITISTGAQSGSRMKLATSRTVFFSGVIP</sequence>
<dbReference type="InterPro" id="IPR012859">
    <property type="entry name" value="Pilin_N_archaeal"/>
</dbReference>
<protein>
    <recommendedName>
        <fullName evidence="1">Archaeal Type IV pilin N-terminal domain-containing protein</fullName>
    </recommendedName>
</protein>
<dbReference type="AlphaFoldDB" id="A0A0W8F345"/>
<accession>A0A0W8F345</accession>
<dbReference type="EMBL" id="LNQE01001563">
    <property type="protein sequence ID" value="KUG15338.1"/>
    <property type="molecule type" value="Genomic_DNA"/>
</dbReference>
<name>A0A0W8F345_9ZZZZ</name>
<evidence type="ECO:0000259" key="1">
    <source>
        <dbReference type="Pfam" id="PF07790"/>
    </source>
</evidence>
<feature type="domain" description="Archaeal Type IV pilin N-terminal" evidence="1">
    <location>
        <begin position="1"/>
        <end position="65"/>
    </location>
</feature>
<dbReference type="Pfam" id="PF07790">
    <property type="entry name" value="Pilin_N"/>
    <property type="match status" value="1"/>
</dbReference>
<organism evidence="2">
    <name type="scientific">hydrocarbon metagenome</name>
    <dbReference type="NCBI Taxonomy" id="938273"/>
    <lineage>
        <taxon>unclassified sequences</taxon>
        <taxon>metagenomes</taxon>
        <taxon>ecological metagenomes</taxon>
    </lineage>
</organism>
<reference evidence="2" key="1">
    <citation type="journal article" date="2015" name="Proc. Natl. Acad. Sci. U.S.A.">
        <title>Networks of energetic and metabolic interactions define dynamics in microbial communities.</title>
        <authorList>
            <person name="Embree M."/>
            <person name="Liu J.K."/>
            <person name="Al-Bassam M.M."/>
            <person name="Zengler K."/>
        </authorList>
    </citation>
    <scope>NUCLEOTIDE SEQUENCE</scope>
</reference>